<organism evidence="3 4">
    <name type="scientific">Caulobacter mirabilis</name>
    <dbReference type="NCBI Taxonomy" id="69666"/>
    <lineage>
        <taxon>Bacteria</taxon>
        <taxon>Pseudomonadati</taxon>
        <taxon>Pseudomonadota</taxon>
        <taxon>Alphaproteobacteria</taxon>
        <taxon>Caulobacterales</taxon>
        <taxon>Caulobacteraceae</taxon>
        <taxon>Caulobacter</taxon>
    </lineage>
</organism>
<dbReference type="SMART" id="SM00867">
    <property type="entry name" value="YceI"/>
    <property type="match status" value="1"/>
</dbReference>
<feature type="domain" description="Lipid/polyisoprenoid-binding YceI-like" evidence="2">
    <location>
        <begin position="35"/>
        <end position="198"/>
    </location>
</feature>
<feature type="chain" id="PRO_5013749805" evidence="1">
    <location>
        <begin position="23"/>
        <end position="200"/>
    </location>
</feature>
<dbReference type="Proteomes" id="UP000228945">
    <property type="component" value="Chromosome"/>
</dbReference>
<dbReference type="PANTHER" id="PTHR34406:SF1">
    <property type="entry name" value="PROTEIN YCEI"/>
    <property type="match status" value="1"/>
</dbReference>
<dbReference type="KEGG" id="cmb:CSW64_18545"/>
<name>A0A2D2B1X1_9CAUL</name>
<dbReference type="SUPFAM" id="SSF101874">
    <property type="entry name" value="YceI-like"/>
    <property type="match status" value="1"/>
</dbReference>
<dbReference type="EMBL" id="CP024201">
    <property type="protein sequence ID" value="ATQ44243.1"/>
    <property type="molecule type" value="Genomic_DNA"/>
</dbReference>
<dbReference type="RefSeq" id="WP_099623491.1">
    <property type="nucleotide sequence ID" value="NZ_CP024201.1"/>
</dbReference>
<protein>
    <submittedName>
        <fullName evidence="3">Polyisoprenoid-binding protein</fullName>
    </submittedName>
</protein>
<evidence type="ECO:0000256" key="1">
    <source>
        <dbReference type="SAM" id="SignalP"/>
    </source>
</evidence>
<keyword evidence="1" id="KW-0732">Signal</keyword>
<gene>
    <name evidence="3" type="ORF">CSW64_18545</name>
</gene>
<dbReference type="Pfam" id="PF04264">
    <property type="entry name" value="YceI"/>
    <property type="match status" value="1"/>
</dbReference>
<proteinExistence type="predicted"/>
<evidence type="ECO:0000313" key="3">
    <source>
        <dbReference type="EMBL" id="ATQ44243.1"/>
    </source>
</evidence>
<evidence type="ECO:0000259" key="2">
    <source>
        <dbReference type="SMART" id="SM00867"/>
    </source>
</evidence>
<feature type="signal peptide" evidence="1">
    <location>
        <begin position="1"/>
        <end position="22"/>
    </location>
</feature>
<dbReference type="PANTHER" id="PTHR34406">
    <property type="entry name" value="PROTEIN YCEI"/>
    <property type="match status" value="1"/>
</dbReference>
<accession>A0A2D2B1X1</accession>
<dbReference type="Gene3D" id="2.40.128.110">
    <property type="entry name" value="Lipid/polyisoprenoid-binding, YceI-like"/>
    <property type="match status" value="1"/>
</dbReference>
<evidence type="ECO:0000313" key="4">
    <source>
        <dbReference type="Proteomes" id="UP000228945"/>
    </source>
</evidence>
<sequence>MLRPVAAALALVLISTPMAALAAPSTNPADMPAGTYVLDGTHASLLAKVRHLGFSNYTVRFTVKDATYSWDPKSPQTAQVTALIDAKSFDTGYPGHDPKLANEFIAADKFPEIKFVSTSIQQSQGGKGKMTGDLTLRGVTKPVTLDVTYNGYGEVMGSKRSGFSAATTIKRSDFGSDFLNKPGMIGDDIDIVLELEFTKK</sequence>
<dbReference type="InterPro" id="IPR036761">
    <property type="entry name" value="TTHA0802/YceI-like_sf"/>
</dbReference>
<dbReference type="AlphaFoldDB" id="A0A2D2B1X1"/>
<dbReference type="InterPro" id="IPR007372">
    <property type="entry name" value="Lipid/polyisoprenoid-bd_YceI"/>
</dbReference>
<dbReference type="OrthoDB" id="9811006at2"/>
<reference evidence="3 4" key="1">
    <citation type="submission" date="2017-10" db="EMBL/GenBank/DDBJ databases">
        <title>Genome sequence of Caulobacter mirabilis FWC38.</title>
        <authorList>
            <person name="Fiebig A."/>
            <person name="Crosson S."/>
        </authorList>
    </citation>
    <scope>NUCLEOTIDE SEQUENCE [LARGE SCALE GENOMIC DNA]</scope>
    <source>
        <strain evidence="3 4">FWC 38</strain>
    </source>
</reference>
<keyword evidence="4" id="KW-1185">Reference proteome</keyword>